<dbReference type="PANTHER" id="PTHR18934:SF91">
    <property type="entry name" value="PRE-MRNA-SPLICING FACTOR ATP-DEPENDENT RNA HELICASE PRP16"/>
    <property type="match status" value="1"/>
</dbReference>
<evidence type="ECO:0000256" key="8">
    <source>
        <dbReference type="ARBA" id="ARBA00023187"/>
    </source>
</evidence>
<dbReference type="PROSITE" id="PS51194">
    <property type="entry name" value="HELICASE_CTER"/>
    <property type="match status" value="1"/>
</dbReference>
<evidence type="ECO:0000256" key="9">
    <source>
        <dbReference type="ARBA" id="ARBA00047984"/>
    </source>
</evidence>
<feature type="compositionally biased region" description="Basic and acidic residues" evidence="10">
    <location>
        <begin position="502"/>
        <end position="516"/>
    </location>
</feature>
<evidence type="ECO:0000256" key="6">
    <source>
        <dbReference type="ARBA" id="ARBA00022806"/>
    </source>
</evidence>
<comment type="caution">
    <text evidence="13">The sequence shown here is derived from an EMBL/GenBank/DDBJ whole genome shotgun (WGS) entry which is preliminary data.</text>
</comment>
<reference evidence="13 14" key="1">
    <citation type="journal article" date="2024" name="Nat. Commun.">
        <title>Phylogenomics reveals the evolutionary origins of lichenization in chlorophyte algae.</title>
        <authorList>
            <person name="Puginier C."/>
            <person name="Libourel C."/>
            <person name="Otte J."/>
            <person name="Skaloud P."/>
            <person name="Haon M."/>
            <person name="Grisel S."/>
            <person name="Petersen M."/>
            <person name="Berrin J.G."/>
            <person name="Delaux P.M."/>
            <person name="Dal Grande F."/>
            <person name="Keller J."/>
        </authorList>
    </citation>
    <scope>NUCLEOTIDE SEQUENCE [LARGE SCALE GENOMIC DNA]</scope>
    <source>
        <strain evidence="13 14">SAG 2523</strain>
    </source>
</reference>
<feature type="compositionally biased region" description="Basic and acidic residues" evidence="10">
    <location>
        <begin position="307"/>
        <end position="326"/>
    </location>
</feature>
<keyword evidence="7" id="KW-0067">ATP-binding</keyword>
<dbReference type="CDD" id="cd18791">
    <property type="entry name" value="SF2_C_RHA"/>
    <property type="match status" value="1"/>
</dbReference>
<evidence type="ECO:0000256" key="5">
    <source>
        <dbReference type="ARBA" id="ARBA00022801"/>
    </source>
</evidence>
<dbReference type="SUPFAM" id="SSF52540">
    <property type="entry name" value="P-loop containing nucleoside triphosphate hydrolases"/>
    <property type="match status" value="1"/>
</dbReference>
<dbReference type="InterPro" id="IPR027417">
    <property type="entry name" value="P-loop_NTPase"/>
</dbReference>
<protein>
    <recommendedName>
        <fullName evidence="1">RNA helicase</fullName>
        <ecNumber evidence="1">3.6.4.13</ecNumber>
    </recommendedName>
</protein>
<evidence type="ECO:0000313" key="13">
    <source>
        <dbReference type="EMBL" id="KAK9864204.1"/>
    </source>
</evidence>
<keyword evidence="6" id="KW-0347">Helicase</keyword>
<dbReference type="GO" id="GO:0003724">
    <property type="term" value="F:RNA helicase activity"/>
    <property type="evidence" value="ECO:0007669"/>
    <property type="project" value="UniProtKB-EC"/>
</dbReference>
<evidence type="ECO:0000256" key="1">
    <source>
        <dbReference type="ARBA" id="ARBA00012552"/>
    </source>
</evidence>
<organism evidence="13 14">
    <name type="scientific">Apatococcus fuscideae</name>
    <dbReference type="NCBI Taxonomy" id="2026836"/>
    <lineage>
        <taxon>Eukaryota</taxon>
        <taxon>Viridiplantae</taxon>
        <taxon>Chlorophyta</taxon>
        <taxon>core chlorophytes</taxon>
        <taxon>Trebouxiophyceae</taxon>
        <taxon>Chlorellales</taxon>
        <taxon>Chlorellaceae</taxon>
        <taxon>Apatococcus</taxon>
    </lineage>
</organism>
<dbReference type="FunFam" id="3.40.50.300:FF:000007">
    <property type="entry name" value="Pre-mRNA-splicing factor ATP-dependent RNA helicase"/>
    <property type="match status" value="1"/>
</dbReference>
<dbReference type="Gene3D" id="3.40.50.300">
    <property type="entry name" value="P-loop containing nucleotide triphosphate hydrolases"/>
    <property type="match status" value="2"/>
</dbReference>
<feature type="compositionally biased region" description="Basic and acidic residues" evidence="10">
    <location>
        <begin position="118"/>
        <end position="130"/>
    </location>
</feature>
<dbReference type="EC" id="3.6.4.13" evidence="1"/>
<evidence type="ECO:0000256" key="4">
    <source>
        <dbReference type="ARBA" id="ARBA00022741"/>
    </source>
</evidence>
<dbReference type="Gene3D" id="1.10.10.2130">
    <property type="entry name" value="DEAH helicase family, winged-helix domain"/>
    <property type="match status" value="1"/>
</dbReference>
<feature type="region of interest" description="Disordered" evidence="10">
    <location>
        <begin position="1"/>
        <end position="326"/>
    </location>
</feature>
<feature type="compositionally biased region" description="Basic residues" evidence="10">
    <location>
        <begin position="152"/>
        <end position="166"/>
    </location>
</feature>
<dbReference type="PROSITE" id="PS51192">
    <property type="entry name" value="HELICASE_ATP_BIND_1"/>
    <property type="match status" value="1"/>
</dbReference>
<dbReference type="PANTHER" id="PTHR18934">
    <property type="entry name" value="ATP-DEPENDENT RNA HELICASE"/>
    <property type="match status" value="1"/>
</dbReference>
<feature type="compositionally biased region" description="Low complexity" evidence="10">
    <location>
        <begin position="257"/>
        <end position="266"/>
    </location>
</feature>
<dbReference type="Pfam" id="PF00271">
    <property type="entry name" value="Helicase_C"/>
    <property type="match status" value="1"/>
</dbReference>
<dbReference type="GO" id="GO:0016787">
    <property type="term" value="F:hydrolase activity"/>
    <property type="evidence" value="ECO:0007669"/>
    <property type="project" value="UniProtKB-KW"/>
</dbReference>
<dbReference type="InterPro" id="IPR001650">
    <property type="entry name" value="Helicase_C-like"/>
</dbReference>
<evidence type="ECO:0000256" key="2">
    <source>
        <dbReference type="ARBA" id="ARBA00022664"/>
    </source>
</evidence>
<evidence type="ECO:0000256" key="3">
    <source>
        <dbReference type="ARBA" id="ARBA00022728"/>
    </source>
</evidence>
<gene>
    <name evidence="13" type="ORF">WJX84_006796</name>
</gene>
<keyword evidence="5" id="KW-0378">Hydrolase</keyword>
<dbReference type="InterPro" id="IPR002464">
    <property type="entry name" value="DNA/RNA_helicase_DEAH_CS"/>
</dbReference>
<proteinExistence type="predicted"/>
<name>A0AAW1T5W3_9CHLO</name>
<dbReference type="InterPro" id="IPR042035">
    <property type="entry name" value="DEAH_win-hel_dom"/>
</dbReference>
<keyword evidence="14" id="KW-1185">Reference proteome</keyword>
<evidence type="ECO:0000259" key="12">
    <source>
        <dbReference type="PROSITE" id="PS51194"/>
    </source>
</evidence>
<accession>A0AAW1T5W3</accession>
<feature type="domain" description="Helicase C-terminal" evidence="12">
    <location>
        <begin position="679"/>
        <end position="855"/>
    </location>
</feature>
<dbReference type="SMART" id="SM00490">
    <property type="entry name" value="HELICc"/>
    <property type="match status" value="1"/>
</dbReference>
<sequence length="869" mass="96202">MADPEEQGGLVIPDKSERHVFKAPAPRTSLLGLDKLAQQKREANGTAAASNSAVSGKRSRLAFEGADAVEGPQEAAGRPLQDGPSIAGPEGSRRQYRGQRVETPSHPGGVNEQVKASIDQRRKNREREGHVASSSHQRQRGVEGPEQDASGKRHRHDHARDGHRHHDQGSHRNGDARHRHGDESGRRRSESRGRSEWESTPRRRSAGDGDWGSTPYREGSSSRSDGPSPWESRGGDTPRHRGSSWDPLASPAPSPARPGSGSGSTPYRGKSNVRWARAEASPAITPSWKANSWNRPQPGKAGAAGDRSPDGHPEPIDANEKENDPEWKAMEAAVEREWYDQEEGGGGVDESHNPFVGDEALFEKRSTEMQKKMTRRDGSTMTLAQTQRASQLQKDMNAWEENRLMTSGVARLREVDTDFDDEARVLLLVHDTRPPFLDGKFSFRRQTQPVMPLKDPTSDMAVIARNGSGLVKEVRIAKEKNKHRARFWEMAGSKMAKITGTTEKEKEEARAAKEDLAQQQGRTIQDPPQVIRGPNRGDRFGQDNSDDPISARGQVHAYGVVGYAIRFEDCTSSKTVIKYMTDGVLLRETLREGDLDNYSAVIMDEAHERSLNTDVLFGILKKVVARRRDFKLIVTSATLDADKFANFFGSVPVFRIPGRTFPVETMFSKTPQEDYVDAAVKQAIAIHLGHPEGDILIFMTGQEEIESTCFSLQDRLERLGEGVPELLILPIYSQLPSDLQAKIFDKAEGGVRKCIVSTNIAETSLTVDGILYVIDTGYCKLKVYNPKMGMDALTVFPCSQAASSQRAGRAGRTGPGTCWRLFTEQAFRNEMLEVTVPEIQRTNLGNVVLLLKSLNVDRVQEFDFMDPPP</sequence>
<dbReference type="PROSITE" id="PS00690">
    <property type="entry name" value="DEAH_ATP_HELICASE"/>
    <property type="match status" value="1"/>
</dbReference>
<evidence type="ECO:0000256" key="10">
    <source>
        <dbReference type="SAM" id="MobiDB-lite"/>
    </source>
</evidence>
<dbReference type="GO" id="GO:0005681">
    <property type="term" value="C:spliceosomal complex"/>
    <property type="evidence" value="ECO:0007669"/>
    <property type="project" value="UniProtKB-KW"/>
</dbReference>
<dbReference type="GO" id="GO:0008380">
    <property type="term" value="P:RNA splicing"/>
    <property type="evidence" value="ECO:0007669"/>
    <property type="project" value="UniProtKB-KW"/>
</dbReference>
<dbReference type="GO" id="GO:0005524">
    <property type="term" value="F:ATP binding"/>
    <property type="evidence" value="ECO:0007669"/>
    <property type="project" value="UniProtKB-KW"/>
</dbReference>
<evidence type="ECO:0000256" key="7">
    <source>
        <dbReference type="ARBA" id="ARBA00022840"/>
    </source>
</evidence>
<keyword evidence="3" id="KW-0747">Spliceosome</keyword>
<keyword evidence="4" id="KW-0547">Nucleotide-binding</keyword>
<evidence type="ECO:0000259" key="11">
    <source>
        <dbReference type="PROSITE" id="PS51192"/>
    </source>
</evidence>
<feature type="compositionally biased region" description="Basic and acidic residues" evidence="10">
    <location>
        <begin position="167"/>
        <end position="207"/>
    </location>
</feature>
<dbReference type="GO" id="GO:0006397">
    <property type="term" value="P:mRNA processing"/>
    <property type="evidence" value="ECO:0007669"/>
    <property type="project" value="UniProtKB-KW"/>
</dbReference>
<dbReference type="AlphaFoldDB" id="A0AAW1T5W3"/>
<dbReference type="Proteomes" id="UP001485043">
    <property type="component" value="Unassembled WGS sequence"/>
</dbReference>
<evidence type="ECO:0000313" key="14">
    <source>
        <dbReference type="Proteomes" id="UP001485043"/>
    </source>
</evidence>
<dbReference type="EMBL" id="JALJOV010000381">
    <property type="protein sequence ID" value="KAK9864204.1"/>
    <property type="molecule type" value="Genomic_DNA"/>
</dbReference>
<comment type="catalytic activity">
    <reaction evidence="9">
        <text>ATP + H2O = ADP + phosphate + H(+)</text>
        <dbReference type="Rhea" id="RHEA:13065"/>
        <dbReference type="ChEBI" id="CHEBI:15377"/>
        <dbReference type="ChEBI" id="CHEBI:15378"/>
        <dbReference type="ChEBI" id="CHEBI:30616"/>
        <dbReference type="ChEBI" id="CHEBI:43474"/>
        <dbReference type="ChEBI" id="CHEBI:456216"/>
        <dbReference type="EC" id="3.6.4.13"/>
    </reaction>
</comment>
<keyword evidence="8" id="KW-0508">mRNA splicing</keyword>
<feature type="region of interest" description="Disordered" evidence="10">
    <location>
        <begin position="500"/>
        <end position="548"/>
    </location>
</feature>
<feature type="domain" description="Helicase ATP-binding" evidence="11">
    <location>
        <begin position="558"/>
        <end position="657"/>
    </location>
</feature>
<dbReference type="GO" id="GO:0003723">
    <property type="term" value="F:RNA binding"/>
    <property type="evidence" value="ECO:0007669"/>
    <property type="project" value="TreeGrafter"/>
</dbReference>
<dbReference type="InterPro" id="IPR014001">
    <property type="entry name" value="Helicase_ATP-bd"/>
</dbReference>
<keyword evidence="2" id="KW-0507">mRNA processing</keyword>